<keyword evidence="3" id="KW-1185">Reference proteome</keyword>
<proteinExistence type="predicted"/>
<dbReference type="EMBL" id="JARGEI010000020">
    <property type="protein sequence ID" value="KAJ8713577.1"/>
    <property type="molecule type" value="Genomic_DNA"/>
</dbReference>
<comment type="caution">
    <text evidence="2">The sequence shown here is derived from an EMBL/GenBank/DDBJ whole genome shotgun (WGS) entry which is preliminary data.</text>
</comment>
<accession>A0AAD7YF61</accession>
<reference evidence="2" key="1">
    <citation type="submission" date="2023-03" db="EMBL/GenBank/DDBJ databases">
        <title>Chromosome-level genomes of two armyworms, Mythimna separata and Mythimna loreyi, provide insights into the biosynthesis and reception of sex pheromones.</title>
        <authorList>
            <person name="Zhao H."/>
        </authorList>
    </citation>
    <scope>NUCLEOTIDE SEQUENCE</scope>
    <source>
        <strain evidence="2">BeijingLab</strain>
        <tissue evidence="2">Pupa</tissue>
    </source>
</reference>
<dbReference type="Proteomes" id="UP001231518">
    <property type="component" value="Chromosome 4"/>
</dbReference>
<name>A0AAD7YF61_MYTSE</name>
<evidence type="ECO:0000313" key="3">
    <source>
        <dbReference type="Proteomes" id="UP001231518"/>
    </source>
</evidence>
<evidence type="ECO:0000313" key="2">
    <source>
        <dbReference type="EMBL" id="KAJ8713577.1"/>
    </source>
</evidence>
<evidence type="ECO:0000256" key="1">
    <source>
        <dbReference type="SAM" id="MobiDB-lite"/>
    </source>
</evidence>
<organism evidence="2 3">
    <name type="scientific">Mythimna separata</name>
    <name type="common">Oriental armyworm</name>
    <name type="synonym">Pseudaletia separata</name>
    <dbReference type="NCBI Taxonomy" id="271217"/>
    <lineage>
        <taxon>Eukaryota</taxon>
        <taxon>Metazoa</taxon>
        <taxon>Ecdysozoa</taxon>
        <taxon>Arthropoda</taxon>
        <taxon>Hexapoda</taxon>
        <taxon>Insecta</taxon>
        <taxon>Pterygota</taxon>
        <taxon>Neoptera</taxon>
        <taxon>Endopterygota</taxon>
        <taxon>Lepidoptera</taxon>
        <taxon>Glossata</taxon>
        <taxon>Ditrysia</taxon>
        <taxon>Noctuoidea</taxon>
        <taxon>Noctuidae</taxon>
        <taxon>Noctuinae</taxon>
        <taxon>Hadenini</taxon>
        <taxon>Mythimna</taxon>
    </lineage>
</organism>
<feature type="region of interest" description="Disordered" evidence="1">
    <location>
        <begin position="135"/>
        <end position="154"/>
    </location>
</feature>
<dbReference type="AlphaFoldDB" id="A0AAD7YF61"/>
<protein>
    <submittedName>
        <fullName evidence="2">Uncharacterized protein</fullName>
    </submittedName>
</protein>
<sequence>MAELIFPKRCYTARSSGYKYRTLSTNTGERKRRSSKEDSAFERKFRELSKAIVSRVTKEMEETHKARESILDKFTNLDAKINAMVELQKTVTDLHDNLHTMSFTLVDLMGKVDRLEILSARADVASTQSNMTAIKPQKSIAEEEEECDAGVSPI</sequence>
<gene>
    <name evidence="2" type="ORF">PYW07_013947</name>
</gene>